<dbReference type="InterPro" id="IPR046373">
    <property type="entry name" value="Acyl-CoA_Oxase/DH_mid-dom_sf"/>
</dbReference>
<comment type="similarity">
    <text evidence="2">Belongs to the acyl-CoA dehydrogenase family.</text>
</comment>
<dbReference type="SUPFAM" id="SSF47203">
    <property type="entry name" value="Acyl-CoA dehydrogenase C-terminal domain-like"/>
    <property type="match status" value="1"/>
</dbReference>
<dbReference type="Gene3D" id="2.40.110.10">
    <property type="entry name" value="Butyryl-CoA Dehydrogenase, subunit A, domain 2"/>
    <property type="match status" value="1"/>
</dbReference>
<evidence type="ECO:0000256" key="4">
    <source>
        <dbReference type="ARBA" id="ARBA00022827"/>
    </source>
</evidence>
<dbReference type="EMBL" id="UINC01000533">
    <property type="protein sequence ID" value="SUZ56977.1"/>
    <property type="molecule type" value="Genomic_DNA"/>
</dbReference>
<evidence type="ECO:0000256" key="3">
    <source>
        <dbReference type="ARBA" id="ARBA00022630"/>
    </source>
</evidence>
<dbReference type="Pfam" id="PF02771">
    <property type="entry name" value="Acyl-CoA_dh_N"/>
    <property type="match status" value="1"/>
</dbReference>
<feature type="domain" description="Acyl-CoA oxidase/dehydrogenase middle" evidence="7">
    <location>
        <begin position="94"/>
        <end position="189"/>
    </location>
</feature>
<dbReference type="PANTHER" id="PTHR43884">
    <property type="entry name" value="ACYL-COA DEHYDROGENASE"/>
    <property type="match status" value="1"/>
</dbReference>
<gene>
    <name evidence="9" type="ORF">METZ01_LOCUS9831</name>
</gene>
<evidence type="ECO:0000256" key="2">
    <source>
        <dbReference type="ARBA" id="ARBA00009347"/>
    </source>
</evidence>
<dbReference type="Gene3D" id="1.20.140.10">
    <property type="entry name" value="Butyryl-CoA Dehydrogenase, subunit A, domain 3"/>
    <property type="match status" value="1"/>
</dbReference>
<evidence type="ECO:0000259" key="6">
    <source>
        <dbReference type="Pfam" id="PF00441"/>
    </source>
</evidence>
<dbReference type="InterPro" id="IPR009100">
    <property type="entry name" value="AcylCoA_DH/oxidase_NM_dom_sf"/>
</dbReference>
<comment type="cofactor">
    <cofactor evidence="1">
        <name>FAD</name>
        <dbReference type="ChEBI" id="CHEBI:57692"/>
    </cofactor>
</comment>
<evidence type="ECO:0000256" key="5">
    <source>
        <dbReference type="ARBA" id="ARBA00023002"/>
    </source>
</evidence>
<protein>
    <recommendedName>
        <fullName evidence="10">Acyl-CoA dehydrogenase</fullName>
    </recommendedName>
</protein>
<keyword evidence="5" id="KW-0560">Oxidoreductase</keyword>
<dbReference type="Pfam" id="PF02770">
    <property type="entry name" value="Acyl-CoA_dh_M"/>
    <property type="match status" value="1"/>
</dbReference>
<evidence type="ECO:0000259" key="7">
    <source>
        <dbReference type="Pfam" id="PF02770"/>
    </source>
</evidence>
<feature type="domain" description="Acyl-CoA dehydrogenase/oxidase N-terminal" evidence="8">
    <location>
        <begin position="3"/>
        <end position="89"/>
    </location>
</feature>
<dbReference type="Pfam" id="PF00441">
    <property type="entry name" value="Acyl-CoA_dh_1"/>
    <property type="match status" value="1"/>
</dbReference>
<dbReference type="PROSITE" id="PS00073">
    <property type="entry name" value="ACYL_COA_DH_2"/>
    <property type="match status" value="1"/>
</dbReference>
<keyword evidence="4" id="KW-0274">FAD</keyword>
<dbReference type="InterPro" id="IPR013786">
    <property type="entry name" value="AcylCoA_DH/ox_N"/>
</dbReference>
<dbReference type="PIRSF" id="PIRSF016578">
    <property type="entry name" value="HsaA"/>
    <property type="match status" value="1"/>
</dbReference>
<dbReference type="InterPro" id="IPR006091">
    <property type="entry name" value="Acyl-CoA_Oxase/DH_mid-dom"/>
</dbReference>
<evidence type="ECO:0000256" key="1">
    <source>
        <dbReference type="ARBA" id="ARBA00001974"/>
    </source>
</evidence>
<dbReference type="PANTHER" id="PTHR43884:SF12">
    <property type="entry name" value="ISOVALERYL-COA DEHYDROGENASE, MITOCHONDRIAL-RELATED"/>
    <property type="match status" value="1"/>
</dbReference>
<dbReference type="FunFam" id="2.40.110.10:FF:000001">
    <property type="entry name" value="Acyl-CoA dehydrogenase, mitochondrial"/>
    <property type="match status" value="1"/>
</dbReference>
<dbReference type="GO" id="GO:0050660">
    <property type="term" value="F:flavin adenine dinucleotide binding"/>
    <property type="evidence" value="ECO:0007669"/>
    <property type="project" value="InterPro"/>
</dbReference>
<proteinExistence type="inferred from homology"/>
<dbReference type="GO" id="GO:0003995">
    <property type="term" value="F:acyl-CoA dehydrogenase activity"/>
    <property type="evidence" value="ECO:0007669"/>
    <property type="project" value="InterPro"/>
</dbReference>
<name>A0A381NR13_9ZZZZ</name>
<sequence>MDRDENAEFPYEQIKLMGELGFMGMMVPEEYSGAGMDTLTYVIALEEIAAVEAAASTIMSVNNSLVCQLLADWGTNVQKDQYLKTLASGIKLGAYSLSEPQSGSDASNLRTHARRKNGHYLINGTKNWVTNGINSDVVVMFCLTDKDLGSKGISAFIVDKGMAGFSTGKKEDKLGIRASDTCELYFEDCEVPVENRIGEEGAGFKIAMNTLGGGRIGIAAQALGIARAALEAAVAYAGARKQFGKTIGSFGAIQNKLANTATEIDAARLLIWRAAKLKDRGKPYVKESSMAKLYASTVAMKAATDCVQIYGGYGYMREYGVERLMRDAKITQIYEGTSEIQQLVIGRELMK</sequence>
<dbReference type="InterPro" id="IPR009075">
    <property type="entry name" value="AcylCo_DH/oxidase_C"/>
</dbReference>
<dbReference type="Gene3D" id="1.10.540.10">
    <property type="entry name" value="Acyl-CoA dehydrogenase/oxidase, N-terminal domain"/>
    <property type="match status" value="1"/>
</dbReference>
<keyword evidence="3" id="KW-0285">Flavoprotein</keyword>
<dbReference type="InterPro" id="IPR006089">
    <property type="entry name" value="Acyl-CoA_DH_CS"/>
</dbReference>
<feature type="domain" description="Acyl-CoA dehydrogenase/oxidase C-terminal" evidence="6">
    <location>
        <begin position="201"/>
        <end position="349"/>
    </location>
</feature>
<dbReference type="AlphaFoldDB" id="A0A381NR13"/>
<dbReference type="InterPro" id="IPR037069">
    <property type="entry name" value="AcylCoA_DH/ox_N_sf"/>
</dbReference>
<dbReference type="FunFam" id="1.10.540.10:FF:000002">
    <property type="entry name" value="Acyl-CoA dehydrogenase FadE19"/>
    <property type="match status" value="1"/>
</dbReference>
<evidence type="ECO:0008006" key="10">
    <source>
        <dbReference type="Google" id="ProtNLM"/>
    </source>
</evidence>
<evidence type="ECO:0000259" key="8">
    <source>
        <dbReference type="Pfam" id="PF02771"/>
    </source>
</evidence>
<organism evidence="9">
    <name type="scientific">marine metagenome</name>
    <dbReference type="NCBI Taxonomy" id="408172"/>
    <lineage>
        <taxon>unclassified sequences</taxon>
        <taxon>metagenomes</taxon>
        <taxon>ecological metagenomes</taxon>
    </lineage>
</organism>
<accession>A0A381NR13</accession>
<evidence type="ECO:0000313" key="9">
    <source>
        <dbReference type="EMBL" id="SUZ56977.1"/>
    </source>
</evidence>
<dbReference type="SUPFAM" id="SSF56645">
    <property type="entry name" value="Acyl-CoA dehydrogenase NM domain-like"/>
    <property type="match status" value="1"/>
</dbReference>
<dbReference type="InterPro" id="IPR036250">
    <property type="entry name" value="AcylCo_DH-like_C"/>
</dbReference>
<dbReference type="FunFam" id="1.20.140.10:FF:000004">
    <property type="entry name" value="Acyl-CoA dehydrogenase FadE25"/>
    <property type="match status" value="1"/>
</dbReference>
<reference evidence="9" key="1">
    <citation type="submission" date="2018-05" db="EMBL/GenBank/DDBJ databases">
        <authorList>
            <person name="Lanie J.A."/>
            <person name="Ng W.-L."/>
            <person name="Kazmierczak K.M."/>
            <person name="Andrzejewski T.M."/>
            <person name="Davidsen T.M."/>
            <person name="Wayne K.J."/>
            <person name="Tettelin H."/>
            <person name="Glass J.I."/>
            <person name="Rusch D."/>
            <person name="Podicherti R."/>
            <person name="Tsui H.-C.T."/>
            <person name="Winkler M.E."/>
        </authorList>
    </citation>
    <scope>NUCLEOTIDE SEQUENCE</scope>
</reference>